<keyword evidence="3 8" id="KW-0812">Transmembrane</keyword>
<dbReference type="InterPro" id="IPR017825">
    <property type="entry name" value="Lycopene_cyclase_dom"/>
</dbReference>
<dbReference type="Proteomes" id="UP000292935">
    <property type="component" value="Unassembled WGS sequence"/>
</dbReference>
<evidence type="ECO:0000256" key="2">
    <source>
        <dbReference type="ARBA" id="ARBA00004829"/>
    </source>
</evidence>
<feature type="transmembrane region" description="Helical" evidence="8">
    <location>
        <begin position="34"/>
        <end position="57"/>
    </location>
</feature>
<gene>
    <name evidence="10" type="ORF">ESP57_09890</name>
</gene>
<comment type="pathway">
    <text evidence="2">Carotenoid biosynthesis.</text>
</comment>
<evidence type="ECO:0000259" key="9">
    <source>
        <dbReference type="Pfam" id="PF18916"/>
    </source>
</evidence>
<evidence type="ECO:0000256" key="5">
    <source>
        <dbReference type="ARBA" id="ARBA00022989"/>
    </source>
</evidence>
<comment type="subcellular location">
    <subcellularLocation>
        <location evidence="1">Membrane</location>
        <topology evidence="1">Multi-pass membrane protein</topology>
    </subcellularLocation>
</comment>
<dbReference type="GO" id="GO:0045436">
    <property type="term" value="F:lycopene beta cyclase activity"/>
    <property type="evidence" value="ECO:0007669"/>
    <property type="project" value="UniProtKB-ARBA"/>
</dbReference>
<protein>
    <submittedName>
        <fullName evidence="10">Lycopene cyclase domain-containing protein</fullName>
    </submittedName>
</protein>
<evidence type="ECO:0000313" key="10">
    <source>
        <dbReference type="EMBL" id="RXZ49231.1"/>
    </source>
</evidence>
<feature type="transmembrane region" description="Helical" evidence="8">
    <location>
        <begin position="77"/>
        <end position="94"/>
    </location>
</feature>
<proteinExistence type="predicted"/>
<keyword evidence="7" id="KW-0413">Isomerase</keyword>
<evidence type="ECO:0000256" key="8">
    <source>
        <dbReference type="SAM" id="Phobius"/>
    </source>
</evidence>
<evidence type="ECO:0000256" key="3">
    <source>
        <dbReference type="ARBA" id="ARBA00022692"/>
    </source>
</evidence>
<evidence type="ECO:0000313" key="11">
    <source>
        <dbReference type="Proteomes" id="UP000292935"/>
    </source>
</evidence>
<sequence>MTYLLLSAAFLVVAAVIAVAGWRRGPRGHGRAVLLSALVLVALTIAFDSIMIATGLFDYADAHISGVRVGLAPLEDLAYPIAGVLLLSGLWNLMGARADAD</sequence>
<keyword evidence="11" id="KW-1185">Reference proteome</keyword>
<dbReference type="NCBIfam" id="TIGR03462">
    <property type="entry name" value="CarR_dom_SF"/>
    <property type="match status" value="1"/>
</dbReference>
<dbReference type="EMBL" id="SDPO01000002">
    <property type="protein sequence ID" value="RXZ49231.1"/>
    <property type="molecule type" value="Genomic_DNA"/>
</dbReference>
<evidence type="ECO:0000256" key="6">
    <source>
        <dbReference type="ARBA" id="ARBA00023136"/>
    </source>
</evidence>
<reference evidence="10 11" key="1">
    <citation type="submission" date="2019-01" db="EMBL/GenBank/DDBJ databases">
        <authorList>
            <person name="Li J."/>
        </authorList>
    </citation>
    <scope>NUCLEOTIDE SEQUENCE [LARGE SCALE GENOMIC DNA]</scope>
    <source>
        <strain evidence="10 11">CCUG 35506</strain>
    </source>
</reference>
<evidence type="ECO:0000256" key="4">
    <source>
        <dbReference type="ARBA" id="ARBA00022746"/>
    </source>
</evidence>
<keyword evidence="5 8" id="KW-1133">Transmembrane helix</keyword>
<evidence type="ECO:0000256" key="7">
    <source>
        <dbReference type="ARBA" id="ARBA00023235"/>
    </source>
</evidence>
<dbReference type="RefSeq" id="WP_129231398.1">
    <property type="nucleotide sequence ID" value="NZ_SDPO01000002.1"/>
</dbReference>
<dbReference type="GO" id="GO:0016872">
    <property type="term" value="F:intramolecular lyase activity"/>
    <property type="evidence" value="ECO:0007669"/>
    <property type="project" value="InterPro"/>
</dbReference>
<dbReference type="GO" id="GO:0016020">
    <property type="term" value="C:membrane"/>
    <property type="evidence" value="ECO:0007669"/>
    <property type="project" value="UniProtKB-SubCell"/>
</dbReference>
<dbReference type="Pfam" id="PF18916">
    <property type="entry name" value="Lycopene_cyc"/>
    <property type="match status" value="1"/>
</dbReference>
<dbReference type="GO" id="GO:0016117">
    <property type="term" value="P:carotenoid biosynthetic process"/>
    <property type="evidence" value="ECO:0007669"/>
    <property type="project" value="UniProtKB-KW"/>
</dbReference>
<organism evidence="10 11">
    <name type="scientific">Agromyces fucosus</name>
    <dbReference type="NCBI Taxonomy" id="41985"/>
    <lineage>
        <taxon>Bacteria</taxon>
        <taxon>Bacillati</taxon>
        <taxon>Actinomycetota</taxon>
        <taxon>Actinomycetes</taxon>
        <taxon>Micrococcales</taxon>
        <taxon>Microbacteriaceae</taxon>
        <taxon>Agromyces</taxon>
    </lineage>
</organism>
<evidence type="ECO:0000256" key="1">
    <source>
        <dbReference type="ARBA" id="ARBA00004141"/>
    </source>
</evidence>
<dbReference type="AlphaFoldDB" id="A0A4Q2JM28"/>
<keyword evidence="4" id="KW-0125">Carotenoid biosynthesis</keyword>
<name>A0A4Q2JM28_9MICO</name>
<dbReference type="OrthoDB" id="4411839at2"/>
<feature type="domain" description="Lycopene cyclase" evidence="9">
    <location>
        <begin position="2"/>
        <end position="86"/>
    </location>
</feature>
<keyword evidence="6 8" id="KW-0472">Membrane</keyword>
<accession>A0A4Q2JM28</accession>
<comment type="caution">
    <text evidence="10">The sequence shown here is derived from an EMBL/GenBank/DDBJ whole genome shotgun (WGS) entry which is preliminary data.</text>
</comment>
<feature type="transmembrane region" description="Helical" evidence="8">
    <location>
        <begin position="6"/>
        <end position="22"/>
    </location>
</feature>